<reference evidence="2 3" key="1">
    <citation type="submission" date="2015-02" db="EMBL/GenBank/DDBJ databases">
        <title>Improved understanding of the partial-nitritation anammox process through 23 genomes representing the majority of the microbial community.</title>
        <authorList>
            <person name="Speth D.R."/>
            <person name="In T Zandt M."/>
            <person name="Guerrero Cruz S."/>
            <person name="Jetten M.S."/>
            <person name="Dutilh B.E."/>
        </authorList>
    </citation>
    <scope>NUCLEOTIDE SEQUENCE [LARGE SCALE GENOMIC DNA]</scope>
    <source>
        <strain evidence="2">OLB21</strain>
    </source>
</reference>
<dbReference type="InterPro" id="IPR013595">
    <property type="entry name" value="Pept_S33_TAP-like_C"/>
</dbReference>
<feature type="domain" description="Peptidase S33 tripeptidyl aminopeptidase-like C-terminal" evidence="1">
    <location>
        <begin position="9"/>
        <end position="70"/>
    </location>
</feature>
<dbReference type="InterPro" id="IPR029058">
    <property type="entry name" value="AB_hydrolase_fold"/>
</dbReference>
<proteinExistence type="predicted"/>
<evidence type="ECO:0000259" key="1">
    <source>
        <dbReference type="Pfam" id="PF08386"/>
    </source>
</evidence>
<evidence type="ECO:0000313" key="3">
    <source>
        <dbReference type="Proteomes" id="UP000070449"/>
    </source>
</evidence>
<dbReference type="STRING" id="1617427.UZ20_WS6002000821"/>
<comment type="caution">
    <text evidence="2">The sequence shown here is derived from an EMBL/GenBank/DDBJ whole genome shotgun (WGS) entry which is preliminary data.</text>
</comment>
<evidence type="ECO:0000313" key="2">
    <source>
        <dbReference type="EMBL" id="KXK08293.1"/>
    </source>
</evidence>
<gene>
    <name evidence="2" type="primary">bioH</name>
    <name evidence="2" type="ORF">UZ20_WS6002000821</name>
</gene>
<dbReference type="EC" id="3.1.1.85" evidence="2"/>
<dbReference type="SUPFAM" id="SSF53474">
    <property type="entry name" value="alpha/beta-Hydrolases"/>
    <property type="match status" value="1"/>
</dbReference>
<dbReference type="GO" id="GO:0090499">
    <property type="term" value="F:pimelyl-[acyl-carrier protein] methyl ester esterase activity"/>
    <property type="evidence" value="ECO:0007669"/>
    <property type="project" value="UniProtKB-EC"/>
</dbReference>
<keyword evidence="2" id="KW-0378">Hydrolase</keyword>
<dbReference type="Proteomes" id="UP000070449">
    <property type="component" value="Unassembled WGS sequence"/>
</dbReference>
<sequence>MLKNLDQEIEKIEEDTLIIWGEKDSQTPLWMGKLLSEKIKNSRLEIIENATHGLPIKQPELVANLIYTYIKA</sequence>
<dbReference type="EMBL" id="JYPD01000025">
    <property type="protein sequence ID" value="KXK08293.1"/>
    <property type="molecule type" value="Genomic_DNA"/>
</dbReference>
<dbReference type="Pfam" id="PF08386">
    <property type="entry name" value="Abhydrolase_4"/>
    <property type="match status" value="1"/>
</dbReference>
<protein>
    <submittedName>
        <fullName evidence="2">Pimeloyl-(Acyl-carrier protein) methyl ester esterase</fullName>
        <ecNumber evidence="2">3.1.1.85</ecNumber>
    </submittedName>
</protein>
<name>A0A136KG52_9BACT</name>
<dbReference type="AlphaFoldDB" id="A0A136KG52"/>
<dbReference type="Gene3D" id="3.40.50.1820">
    <property type="entry name" value="alpha/beta hydrolase"/>
    <property type="match status" value="1"/>
</dbReference>
<organism evidence="2 3">
    <name type="scientific">candidate division WS6 bacterium OLB21</name>
    <dbReference type="NCBI Taxonomy" id="1617427"/>
    <lineage>
        <taxon>Bacteria</taxon>
        <taxon>Candidatus Dojkabacteria</taxon>
    </lineage>
</organism>
<accession>A0A136KG52</accession>